<dbReference type="InterPro" id="IPR049620">
    <property type="entry name" value="GIY-YIG_AtGrxS16"/>
</dbReference>
<dbReference type="PANTHER" id="PTHR45662">
    <property type="entry name" value="PHOSPHATIDYLINOSITIDE PHOSPHATASE SAC1"/>
    <property type="match status" value="1"/>
</dbReference>
<feature type="domain" description="SAC" evidence="2">
    <location>
        <begin position="459"/>
        <end position="805"/>
    </location>
</feature>
<dbReference type="SUPFAM" id="SSF52833">
    <property type="entry name" value="Thioredoxin-like"/>
    <property type="match status" value="1"/>
</dbReference>
<dbReference type="InterPro" id="IPR002109">
    <property type="entry name" value="Glutaredoxin"/>
</dbReference>
<accession>A0AA39VNH5</accession>
<reference evidence="3" key="1">
    <citation type="journal article" date="2022" name="Plant J.">
        <title>Strategies of tolerance reflected in two North American maple genomes.</title>
        <authorList>
            <person name="McEvoy S.L."/>
            <person name="Sezen U.U."/>
            <person name="Trouern-Trend A."/>
            <person name="McMahon S.M."/>
            <person name="Schaberg P.G."/>
            <person name="Yang J."/>
            <person name="Wegrzyn J.L."/>
            <person name="Swenson N.G."/>
        </authorList>
    </citation>
    <scope>NUCLEOTIDE SEQUENCE</scope>
    <source>
        <strain evidence="3">NS2018</strain>
    </source>
</reference>
<evidence type="ECO:0000256" key="1">
    <source>
        <dbReference type="SAM" id="MobiDB-lite"/>
    </source>
</evidence>
<dbReference type="GO" id="GO:0005783">
    <property type="term" value="C:endoplasmic reticulum"/>
    <property type="evidence" value="ECO:0007669"/>
    <property type="project" value="TreeGrafter"/>
</dbReference>
<feature type="region of interest" description="Disordered" evidence="1">
    <location>
        <begin position="161"/>
        <end position="189"/>
    </location>
</feature>
<dbReference type="AlphaFoldDB" id="A0AA39VNH5"/>
<dbReference type="InterPro" id="IPR033658">
    <property type="entry name" value="GRX_PICOT-like"/>
</dbReference>
<organism evidence="3 4">
    <name type="scientific">Acer saccharum</name>
    <name type="common">Sugar maple</name>
    <dbReference type="NCBI Taxonomy" id="4024"/>
    <lineage>
        <taxon>Eukaryota</taxon>
        <taxon>Viridiplantae</taxon>
        <taxon>Streptophyta</taxon>
        <taxon>Embryophyta</taxon>
        <taxon>Tracheophyta</taxon>
        <taxon>Spermatophyta</taxon>
        <taxon>Magnoliopsida</taxon>
        <taxon>eudicotyledons</taxon>
        <taxon>Gunneridae</taxon>
        <taxon>Pentapetalae</taxon>
        <taxon>rosids</taxon>
        <taxon>malvids</taxon>
        <taxon>Sapindales</taxon>
        <taxon>Sapindaceae</taxon>
        <taxon>Hippocastanoideae</taxon>
        <taxon>Acereae</taxon>
        <taxon>Acer</taxon>
    </lineage>
</organism>
<protein>
    <recommendedName>
        <fullName evidence="2">SAC domain-containing protein</fullName>
    </recommendedName>
</protein>
<dbReference type="CDD" id="cd03028">
    <property type="entry name" value="GRX_PICOT_like"/>
    <property type="match status" value="1"/>
</dbReference>
<dbReference type="InterPro" id="IPR002013">
    <property type="entry name" value="SAC_dom"/>
</dbReference>
<dbReference type="PROSITE" id="PS50275">
    <property type="entry name" value="SAC"/>
    <property type="match status" value="1"/>
</dbReference>
<evidence type="ECO:0000259" key="2">
    <source>
        <dbReference type="PROSITE" id="PS50275"/>
    </source>
</evidence>
<gene>
    <name evidence="3" type="ORF">LWI29_013846</name>
</gene>
<dbReference type="PROSITE" id="PS51354">
    <property type="entry name" value="GLUTAREDOXIN_2"/>
    <property type="match status" value="1"/>
</dbReference>
<dbReference type="CDD" id="cd10457">
    <property type="entry name" value="GIY-YIG_AtGrxS16"/>
    <property type="match status" value="1"/>
</dbReference>
<dbReference type="Pfam" id="PF02383">
    <property type="entry name" value="Syja_N"/>
    <property type="match status" value="1"/>
</dbReference>
<dbReference type="Pfam" id="PF00462">
    <property type="entry name" value="Glutaredoxin"/>
    <property type="match status" value="1"/>
</dbReference>
<dbReference type="Gene3D" id="3.40.30.10">
    <property type="entry name" value="Glutaredoxin"/>
    <property type="match status" value="1"/>
</dbReference>
<sequence length="939" mass="105531">MATNTINLSPAVHTSSSLRLLSSYSPQNAPNLSFNSHFKPSIHIPSVSYKPYNSSIKPRSLIITASAVNSLSESESIAVPSTAEEVTGKLPSESGVYAVYDGNDALQFIGISRNIAASVFAHLKSVPELCSSVKVGVVADPDRSALTEAWKSWMEEHIKATGKVPPGNESGNTTWVRQPPRKKKPDLRLTPGRNVQLTVPLEELINKLVKENKVVAFIKGSRSAPLCGFSQRVIGILESEGVNYESVDVLDEEYNYGLRETLKKYSNWPTFPQIFVNGELVGGCDILSSMHEKGNQRIINNCNRDISNCSWFFSCIESSTKKQMEEIESSPSSPSSSSGRFKLYDQLKLQEFKDKYVIRSVESPDHGFSIGRRDGNLELLNDENCTDPLRTSTIYGVAGTIRLLAGTYLLVITSQKEVGTFLGFPVFRVMSMRFLSCNEDLRFSTSQEKKDEAYFMSLLKIVEGTPGLYYSYATDITLNLQRRFKLAEGWTAKPIWKQVDPRFVWNKNLLEELIEFKLDGFILPLVQGNILKFKNSLCFLFNIFVLSLSFQTAQLKLKDSLATITLVSRRCTRRLGTRMWRRGANFEGDTANSIETEQVFEIEGFRSSFLQFRGSIPLLWEQIVDLSYKPQLKIINNEQTPRIVERHFQDLLQRYGDIVAVDLTDKQGDEGRLNAAYAAEMQKLPNVRYESFDFHNICGNSNFDNLKVLYDQISEEFENQGYFLIDTEGNILQEQKGVIRSNCIDCLDRTNVTQSYLAQKSLTLQLQRIGVLTSSECVSMFSEEYAKFRTLWAEQGDEISIEYAGTHALKGDLVRYGKQTVSGMIKDGMSALSRYYLNNFHDGIRQDALDLISGHYAVNKNRPSPFQLNGFESFSYLPVASALLIGGLTMTSFTVQQVGRNTQQYLSSVLWAGVTAGVVAVIKANGRQFCSRPRLCSLR</sequence>
<dbReference type="InterPro" id="IPR036249">
    <property type="entry name" value="Thioredoxin-like_sf"/>
</dbReference>
<dbReference type="GO" id="GO:0046856">
    <property type="term" value="P:phosphatidylinositol dephosphorylation"/>
    <property type="evidence" value="ECO:0007669"/>
    <property type="project" value="TreeGrafter"/>
</dbReference>
<evidence type="ECO:0000313" key="3">
    <source>
        <dbReference type="EMBL" id="KAK0584473.1"/>
    </source>
</evidence>
<evidence type="ECO:0000313" key="4">
    <source>
        <dbReference type="Proteomes" id="UP001168877"/>
    </source>
</evidence>
<name>A0AA39VNH5_ACESA</name>
<dbReference type="EMBL" id="JAUESC010000383">
    <property type="protein sequence ID" value="KAK0584473.1"/>
    <property type="molecule type" value="Genomic_DNA"/>
</dbReference>
<keyword evidence="4" id="KW-1185">Reference proteome</keyword>
<comment type="caution">
    <text evidence="3">The sequence shown here is derived from an EMBL/GenBank/DDBJ whole genome shotgun (WGS) entry which is preliminary data.</text>
</comment>
<dbReference type="Proteomes" id="UP001168877">
    <property type="component" value="Unassembled WGS sequence"/>
</dbReference>
<proteinExistence type="predicted"/>
<reference evidence="3" key="2">
    <citation type="submission" date="2023-06" db="EMBL/GenBank/DDBJ databases">
        <authorList>
            <person name="Swenson N.G."/>
            <person name="Wegrzyn J.L."/>
            <person name="Mcevoy S.L."/>
        </authorList>
    </citation>
    <scope>NUCLEOTIDE SEQUENCE</scope>
    <source>
        <strain evidence="3">NS2018</strain>
        <tissue evidence="3">Leaf</tissue>
    </source>
</reference>
<dbReference type="PANTHER" id="PTHR45662:SF10">
    <property type="entry name" value="PHOSPHOINOSITIDE PHOSPHATASE SAC8"/>
    <property type="match status" value="1"/>
</dbReference>
<dbReference type="GO" id="GO:0043812">
    <property type="term" value="F:phosphatidylinositol-4-phosphate phosphatase activity"/>
    <property type="evidence" value="ECO:0007669"/>
    <property type="project" value="TreeGrafter"/>
</dbReference>